<proteinExistence type="predicted"/>
<dbReference type="CDD" id="cd06850">
    <property type="entry name" value="biotinyl_domain"/>
    <property type="match status" value="1"/>
</dbReference>
<dbReference type="GO" id="GO:0003989">
    <property type="term" value="F:acetyl-CoA carboxylase activity"/>
    <property type="evidence" value="ECO:0007669"/>
    <property type="project" value="InterPro"/>
</dbReference>
<comment type="pathway">
    <text evidence="1">Lipid metabolism; fatty acid biosynthesis.</text>
</comment>
<dbReference type="SUPFAM" id="SSF51230">
    <property type="entry name" value="Single hybrid motif"/>
    <property type="match status" value="1"/>
</dbReference>
<dbReference type="AlphaFoldDB" id="A0A544W8E8"/>
<evidence type="ECO:0000256" key="1">
    <source>
        <dbReference type="RuleBase" id="RU364072"/>
    </source>
</evidence>
<dbReference type="InterPro" id="IPR001249">
    <property type="entry name" value="AcCoA_biotinCC"/>
</dbReference>
<dbReference type="InterPro" id="IPR000089">
    <property type="entry name" value="Biotin_lipoyl"/>
</dbReference>
<keyword evidence="1" id="KW-0276">Fatty acid metabolism</keyword>
<evidence type="ECO:0000313" key="5">
    <source>
        <dbReference type="Proteomes" id="UP000315759"/>
    </source>
</evidence>
<keyword evidence="1" id="KW-0275">Fatty acid biosynthesis</keyword>
<name>A0A544W8E8_9MYCO</name>
<dbReference type="GO" id="GO:0006633">
    <property type="term" value="P:fatty acid biosynthetic process"/>
    <property type="evidence" value="ECO:0007669"/>
    <property type="project" value="UniProtKB-UniPathway"/>
</dbReference>
<evidence type="ECO:0000313" key="4">
    <source>
        <dbReference type="EMBL" id="TQR88520.1"/>
    </source>
</evidence>
<dbReference type="Pfam" id="PF00364">
    <property type="entry name" value="Biotin_lipoyl"/>
    <property type="match status" value="1"/>
</dbReference>
<gene>
    <name evidence="4" type="ORF">D8S82_00480</name>
</gene>
<dbReference type="GO" id="GO:0009317">
    <property type="term" value="C:acetyl-CoA carboxylase complex"/>
    <property type="evidence" value="ECO:0007669"/>
    <property type="project" value="InterPro"/>
</dbReference>
<comment type="function">
    <text evidence="1">This protein is a component of the acetyl coenzyme A carboxylase complex; first, biotin carboxylase catalyzes the carboxylation of the carrier protein and then the transcarboxylase transfers the carboxyl group to form malonyl-CoA.</text>
</comment>
<evidence type="ECO:0000256" key="2">
    <source>
        <dbReference type="SAM" id="MobiDB-lite"/>
    </source>
</evidence>
<keyword evidence="1" id="KW-0444">Lipid biosynthesis</keyword>
<protein>
    <recommendedName>
        <fullName evidence="1">Biotin carboxyl carrier protein of acetyl-CoA carboxylase</fullName>
    </recommendedName>
</protein>
<feature type="domain" description="Lipoyl-binding" evidence="3">
    <location>
        <begin position="1"/>
        <end position="79"/>
    </location>
</feature>
<keyword evidence="1" id="KW-0092">Biotin</keyword>
<keyword evidence="1" id="KW-0443">Lipid metabolism</keyword>
<comment type="caution">
    <text evidence="4">The sequence shown here is derived from an EMBL/GenBank/DDBJ whole genome shotgun (WGS) entry which is preliminary data.</text>
</comment>
<accession>A0A544W8E8</accession>
<dbReference type="NCBIfam" id="NF005457">
    <property type="entry name" value="PRK07051.1"/>
    <property type="match status" value="1"/>
</dbReference>
<reference evidence="4 5" key="1">
    <citation type="submission" date="2018-10" db="EMBL/GenBank/DDBJ databases">
        <title>Draft genome of Mycobacterium hodleri strain B.</title>
        <authorList>
            <person name="Amande T.J."/>
            <person name="Mcgenity T.J."/>
        </authorList>
    </citation>
    <scope>NUCLEOTIDE SEQUENCE [LARGE SCALE GENOMIC DNA]</scope>
    <source>
        <strain evidence="4 5">B</strain>
    </source>
</reference>
<dbReference type="Proteomes" id="UP000315759">
    <property type="component" value="Unassembled WGS sequence"/>
</dbReference>
<evidence type="ECO:0000259" key="3">
    <source>
        <dbReference type="PROSITE" id="PS50968"/>
    </source>
</evidence>
<organism evidence="4 5">
    <name type="scientific">Mycolicibacterium hodleri</name>
    <dbReference type="NCBI Taxonomy" id="49897"/>
    <lineage>
        <taxon>Bacteria</taxon>
        <taxon>Bacillati</taxon>
        <taxon>Actinomycetota</taxon>
        <taxon>Actinomycetes</taxon>
        <taxon>Mycobacteriales</taxon>
        <taxon>Mycobacteriaceae</taxon>
        <taxon>Mycolicibacterium</taxon>
    </lineage>
</organism>
<dbReference type="UniPathway" id="UPA00094"/>
<dbReference type="PRINTS" id="PR01071">
    <property type="entry name" value="ACOABIOTINCC"/>
</dbReference>
<dbReference type="InterPro" id="IPR011053">
    <property type="entry name" value="Single_hybrid_motif"/>
</dbReference>
<sequence length="82" mass="8712">MAKHEISTPLPGVFYRSPGPGKPPYVSEGDHVEAGQAIGLVEIMKQFSEVKSDVAGVIDEFVVDDLGEVDPGTVIATLTEDQ</sequence>
<feature type="region of interest" description="Disordered" evidence="2">
    <location>
        <begin position="1"/>
        <end position="22"/>
    </location>
</feature>
<dbReference type="Gene3D" id="2.40.50.100">
    <property type="match status" value="1"/>
</dbReference>
<dbReference type="PROSITE" id="PS50968">
    <property type="entry name" value="BIOTINYL_LIPOYL"/>
    <property type="match status" value="1"/>
</dbReference>
<keyword evidence="5" id="KW-1185">Reference proteome</keyword>
<dbReference type="EMBL" id="VIFX01000001">
    <property type="protein sequence ID" value="TQR88520.1"/>
    <property type="molecule type" value="Genomic_DNA"/>
</dbReference>